<dbReference type="CDD" id="cd00570">
    <property type="entry name" value="GST_N_family"/>
    <property type="match status" value="1"/>
</dbReference>
<dbReference type="GO" id="GO:0006749">
    <property type="term" value="P:glutathione metabolic process"/>
    <property type="evidence" value="ECO:0007669"/>
    <property type="project" value="TreeGrafter"/>
</dbReference>
<dbReference type="Pfam" id="PF00043">
    <property type="entry name" value="GST_C"/>
    <property type="match status" value="1"/>
</dbReference>
<dbReference type="EMBL" id="CAJFCJ010000012">
    <property type="protein sequence ID" value="CAD5120569.1"/>
    <property type="molecule type" value="Genomic_DNA"/>
</dbReference>
<evidence type="ECO:0000313" key="3">
    <source>
        <dbReference type="EMBL" id="CAD5120569.1"/>
    </source>
</evidence>
<dbReference type="PROSITE" id="PS50405">
    <property type="entry name" value="GST_CTER"/>
    <property type="match status" value="1"/>
</dbReference>
<keyword evidence="4" id="KW-1185">Reference proteome</keyword>
<dbReference type="Pfam" id="PF13409">
    <property type="entry name" value="GST_N_2"/>
    <property type="match status" value="1"/>
</dbReference>
<dbReference type="Gene3D" id="3.40.30.10">
    <property type="entry name" value="Glutaredoxin"/>
    <property type="match status" value="1"/>
</dbReference>
<dbReference type="InterPro" id="IPR036282">
    <property type="entry name" value="Glutathione-S-Trfase_C_sf"/>
</dbReference>
<dbReference type="PANTHER" id="PTHR42673:SF4">
    <property type="entry name" value="MALEYLACETOACETATE ISOMERASE"/>
    <property type="match status" value="1"/>
</dbReference>
<dbReference type="FunFam" id="3.40.30.10:FF:000221">
    <property type="entry name" value="Glutathione S-transferase rho"/>
    <property type="match status" value="1"/>
</dbReference>
<feature type="domain" description="GST N-terminal" evidence="1">
    <location>
        <begin position="5"/>
        <end position="86"/>
    </location>
</feature>
<dbReference type="PROSITE" id="PS50404">
    <property type="entry name" value="GST_NTER"/>
    <property type="match status" value="1"/>
</dbReference>
<dbReference type="SFLD" id="SFLDS00019">
    <property type="entry name" value="Glutathione_Transferase_(cytos"/>
    <property type="match status" value="1"/>
</dbReference>
<dbReference type="OrthoDB" id="2309723at2759"/>
<sequence>MSGQRDIVLFWGSGSPPCWRVMITLEEKNLEYTSRLGSFDKKDHKTEEVLALNPRGQFPTFKYGDIVLNESLGIVDFLVAQHKSTGCCLLPDDPTKQAAVLQRKYEIANLIRATETSVYYLFRTKKDEIDPEKVKMSDLLNELEKWNGFLGKTEHVALPEFSVADIIFYPQVAFLERVGFKFEDKFSNIANYMKKMKERPSIQKSWPPHWKETPNLSLVTPYVK</sequence>
<feature type="domain" description="GST C-terminal" evidence="2">
    <location>
        <begin position="93"/>
        <end position="222"/>
    </location>
</feature>
<dbReference type="InterPro" id="IPR004046">
    <property type="entry name" value="GST_C"/>
</dbReference>
<dbReference type="GO" id="GO:0005739">
    <property type="term" value="C:mitochondrion"/>
    <property type="evidence" value="ECO:0007669"/>
    <property type="project" value="TreeGrafter"/>
</dbReference>
<dbReference type="AlphaFoldDB" id="A0A7I8VXF3"/>
<dbReference type="PANTHER" id="PTHR42673">
    <property type="entry name" value="MALEYLACETOACETATE ISOMERASE"/>
    <property type="match status" value="1"/>
</dbReference>
<evidence type="ECO:0000259" key="2">
    <source>
        <dbReference type="PROSITE" id="PS50405"/>
    </source>
</evidence>
<dbReference type="SFLD" id="SFLDG00358">
    <property type="entry name" value="Main_(cytGST)"/>
    <property type="match status" value="1"/>
</dbReference>
<dbReference type="InterPro" id="IPR010987">
    <property type="entry name" value="Glutathione-S-Trfase_C-like"/>
</dbReference>
<comment type="caution">
    <text evidence="3">The sequence shown here is derived from an EMBL/GenBank/DDBJ whole genome shotgun (WGS) entry which is preliminary data.</text>
</comment>
<proteinExistence type="predicted"/>
<dbReference type="InterPro" id="IPR004045">
    <property type="entry name" value="Glutathione_S-Trfase_N"/>
</dbReference>
<dbReference type="SUPFAM" id="SSF47616">
    <property type="entry name" value="GST C-terminal domain-like"/>
    <property type="match status" value="1"/>
</dbReference>
<protein>
    <submittedName>
        <fullName evidence="3">DgyrCDS9134</fullName>
    </submittedName>
</protein>
<name>A0A7I8VXF3_9ANNE</name>
<gene>
    <name evidence="3" type="ORF">DGYR_LOCUS8649</name>
</gene>
<dbReference type="GO" id="GO:0004364">
    <property type="term" value="F:glutathione transferase activity"/>
    <property type="evidence" value="ECO:0007669"/>
    <property type="project" value="TreeGrafter"/>
</dbReference>
<dbReference type="GO" id="GO:0016034">
    <property type="term" value="F:maleylacetoacetate isomerase activity"/>
    <property type="evidence" value="ECO:0007669"/>
    <property type="project" value="TreeGrafter"/>
</dbReference>
<dbReference type="GO" id="GO:0006559">
    <property type="term" value="P:L-phenylalanine catabolic process"/>
    <property type="evidence" value="ECO:0007669"/>
    <property type="project" value="TreeGrafter"/>
</dbReference>
<accession>A0A7I8VXF3</accession>
<dbReference type="InterPro" id="IPR036249">
    <property type="entry name" value="Thioredoxin-like_sf"/>
</dbReference>
<dbReference type="InterPro" id="IPR040079">
    <property type="entry name" value="Glutathione_S-Trfase"/>
</dbReference>
<dbReference type="Proteomes" id="UP000549394">
    <property type="component" value="Unassembled WGS sequence"/>
</dbReference>
<organism evidence="3 4">
    <name type="scientific">Dimorphilus gyrociliatus</name>
    <dbReference type="NCBI Taxonomy" id="2664684"/>
    <lineage>
        <taxon>Eukaryota</taxon>
        <taxon>Metazoa</taxon>
        <taxon>Spiralia</taxon>
        <taxon>Lophotrochozoa</taxon>
        <taxon>Annelida</taxon>
        <taxon>Polychaeta</taxon>
        <taxon>Polychaeta incertae sedis</taxon>
        <taxon>Dinophilidae</taxon>
        <taxon>Dimorphilus</taxon>
    </lineage>
</organism>
<dbReference type="SUPFAM" id="SSF52833">
    <property type="entry name" value="Thioredoxin-like"/>
    <property type="match status" value="1"/>
</dbReference>
<evidence type="ECO:0000313" key="4">
    <source>
        <dbReference type="Proteomes" id="UP000549394"/>
    </source>
</evidence>
<dbReference type="Gene3D" id="1.20.1050.10">
    <property type="match status" value="1"/>
</dbReference>
<evidence type="ECO:0000259" key="1">
    <source>
        <dbReference type="PROSITE" id="PS50404"/>
    </source>
</evidence>
<reference evidence="3 4" key="1">
    <citation type="submission" date="2020-08" db="EMBL/GenBank/DDBJ databases">
        <authorList>
            <person name="Hejnol A."/>
        </authorList>
    </citation>
    <scope>NUCLEOTIDE SEQUENCE [LARGE SCALE GENOMIC DNA]</scope>
</reference>